<dbReference type="Proteomes" id="UP000015455">
    <property type="component" value="Unassembled WGS sequence"/>
</dbReference>
<gene>
    <name evidence="8" type="ORF">M622_13750</name>
</gene>
<dbReference type="OrthoDB" id="9799640at2"/>
<dbReference type="AlphaFoldDB" id="T0B0D3"/>
<reference evidence="8 9" key="1">
    <citation type="submission" date="2013-06" db="EMBL/GenBank/DDBJ databases">
        <title>Draft genome sequence of Thauera terpenica.</title>
        <authorList>
            <person name="Liu B."/>
            <person name="Frostegard A.H."/>
            <person name="Shapleigh J.P."/>
        </authorList>
    </citation>
    <scope>NUCLEOTIDE SEQUENCE [LARGE SCALE GENOMIC DNA]</scope>
    <source>
        <strain evidence="8 9">58Eu</strain>
    </source>
</reference>
<evidence type="ECO:0000259" key="7">
    <source>
        <dbReference type="PROSITE" id="PS51085"/>
    </source>
</evidence>
<accession>T0B0D3</accession>
<dbReference type="EMBL" id="ATJV01000047">
    <property type="protein sequence ID" value="EPZ16288.1"/>
    <property type="molecule type" value="Genomic_DNA"/>
</dbReference>
<dbReference type="RefSeq" id="WP_021248720.1">
    <property type="nucleotide sequence ID" value="NZ_ATJV01000047.1"/>
</dbReference>
<feature type="domain" description="2Fe-2S ferredoxin-type" evidence="7">
    <location>
        <begin position="2"/>
        <end position="105"/>
    </location>
</feature>
<protein>
    <recommendedName>
        <fullName evidence="7">2Fe-2S ferredoxin-type domain-containing protein</fullName>
    </recommendedName>
</protein>
<dbReference type="InterPro" id="IPR036010">
    <property type="entry name" value="2Fe-2S_ferredoxin-like_sf"/>
</dbReference>
<keyword evidence="5" id="KW-0411">Iron-sulfur</keyword>
<dbReference type="PATRIC" id="fig|1348657.5.peg.1288"/>
<dbReference type="InterPro" id="IPR001041">
    <property type="entry name" value="2Fe-2S_ferredoxin-type"/>
</dbReference>
<evidence type="ECO:0000256" key="1">
    <source>
        <dbReference type="ARBA" id="ARBA00010914"/>
    </source>
</evidence>
<keyword evidence="2" id="KW-0001">2Fe-2S</keyword>
<name>T0B0D3_9RHOO</name>
<proteinExistence type="inferred from homology"/>
<dbReference type="GO" id="GO:0140647">
    <property type="term" value="P:P450-containing electron transport chain"/>
    <property type="evidence" value="ECO:0007669"/>
    <property type="project" value="InterPro"/>
</dbReference>
<dbReference type="eggNOG" id="COG0633">
    <property type="taxonomic scope" value="Bacteria"/>
</dbReference>
<dbReference type="InterPro" id="IPR012675">
    <property type="entry name" value="Beta-grasp_dom_sf"/>
</dbReference>
<keyword evidence="9" id="KW-1185">Reference proteome</keyword>
<evidence type="ECO:0000256" key="4">
    <source>
        <dbReference type="ARBA" id="ARBA00023004"/>
    </source>
</evidence>
<dbReference type="STRING" id="1348657.M622_13750"/>
<comment type="similarity">
    <text evidence="1">Belongs to the adrenodoxin/putidaredoxin family.</text>
</comment>
<dbReference type="GO" id="GO:0051537">
    <property type="term" value="F:2 iron, 2 sulfur cluster binding"/>
    <property type="evidence" value="ECO:0007669"/>
    <property type="project" value="UniProtKB-KW"/>
</dbReference>
<evidence type="ECO:0000313" key="8">
    <source>
        <dbReference type="EMBL" id="EPZ16288.1"/>
    </source>
</evidence>
<comment type="cofactor">
    <cofactor evidence="6">
        <name>[2Fe-2S] cluster</name>
        <dbReference type="ChEBI" id="CHEBI:190135"/>
    </cofactor>
</comment>
<evidence type="ECO:0000256" key="3">
    <source>
        <dbReference type="ARBA" id="ARBA00022723"/>
    </source>
</evidence>
<evidence type="ECO:0000313" key="9">
    <source>
        <dbReference type="Proteomes" id="UP000015455"/>
    </source>
</evidence>
<evidence type="ECO:0000256" key="2">
    <source>
        <dbReference type="ARBA" id="ARBA00022714"/>
    </source>
</evidence>
<dbReference type="PANTHER" id="PTHR23426:SF65">
    <property type="entry name" value="FERREDOXIN-2, MITOCHONDRIAL"/>
    <property type="match status" value="1"/>
</dbReference>
<dbReference type="Pfam" id="PF00111">
    <property type="entry name" value="Fer2"/>
    <property type="match status" value="1"/>
</dbReference>
<dbReference type="PRINTS" id="PR00355">
    <property type="entry name" value="ADRENODOXIN"/>
</dbReference>
<dbReference type="SUPFAM" id="SSF54292">
    <property type="entry name" value="2Fe-2S ferredoxin-like"/>
    <property type="match status" value="1"/>
</dbReference>
<sequence>MAKITFIEHCGTPHTVDVPEGTSLMQAAIGHNIPGIDADCGGAMTCGTCLVFVPPSWAEKLEARSEHERQMLEFSGKDAANARLSCQLIACPALDGLSVQIPESQG</sequence>
<evidence type="ECO:0000256" key="5">
    <source>
        <dbReference type="ARBA" id="ARBA00023014"/>
    </source>
</evidence>
<dbReference type="GO" id="GO:0009055">
    <property type="term" value="F:electron transfer activity"/>
    <property type="evidence" value="ECO:0007669"/>
    <property type="project" value="TreeGrafter"/>
</dbReference>
<organism evidence="8 9">
    <name type="scientific">Thauera terpenica 58Eu</name>
    <dbReference type="NCBI Taxonomy" id="1348657"/>
    <lineage>
        <taxon>Bacteria</taxon>
        <taxon>Pseudomonadati</taxon>
        <taxon>Pseudomonadota</taxon>
        <taxon>Betaproteobacteria</taxon>
        <taxon>Rhodocyclales</taxon>
        <taxon>Zoogloeaceae</taxon>
        <taxon>Thauera</taxon>
    </lineage>
</organism>
<evidence type="ECO:0000256" key="6">
    <source>
        <dbReference type="ARBA" id="ARBA00034078"/>
    </source>
</evidence>
<comment type="caution">
    <text evidence="8">The sequence shown here is derived from an EMBL/GenBank/DDBJ whole genome shotgun (WGS) entry which is preliminary data.</text>
</comment>
<keyword evidence="4" id="KW-0408">Iron</keyword>
<dbReference type="GO" id="GO:0046872">
    <property type="term" value="F:metal ion binding"/>
    <property type="evidence" value="ECO:0007669"/>
    <property type="project" value="UniProtKB-KW"/>
</dbReference>
<dbReference type="Gene3D" id="3.10.20.30">
    <property type="match status" value="1"/>
</dbReference>
<dbReference type="PANTHER" id="PTHR23426">
    <property type="entry name" value="FERREDOXIN/ADRENODOXIN"/>
    <property type="match status" value="1"/>
</dbReference>
<dbReference type="CDD" id="cd00207">
    <property type="entry name" value="fer2"/>
    <property type="match status" value="1"/>
</dbReference>
<dbReference type="InterPro" id="IPR001055">
    <property type="entry name" value="Adrenodoxin-like"/>
</dbReference>
<keyword evidence="3" id="KW-0479">Metal-binding</keyword>
<dbReference type="PROSITE" id="PS51085">
    <property type="entry name" value="2FE2S_FER_2"/>
    <property type="match status" value="1"/>
</dbReference>